<evidence type="ECO:0000313" key="4">
    <source>
        <dbReference type="Proteomes" id="UP001590950"/>
    </source>
</evidence>
<feature type="transmembrane region" description="Helical" evidence="2">
    <location>
        <begin position="295"/>
        <end position="315"/>
    </location>
</feature>
<gene>
    <name evidence="3" type="ORF">N7G274_005252</name>
</gene>
<protein>
    <submittedName>
        <fullName evidence="3">Uncharacterized protein</fullName>
    </submittedName>
</protein>
<dbReference type="Proteomes" id="UP001590950">
    <property type="component" value="Unassembled WGS sequence"/>
</dbReference>
<organism evidence="3 4">
    <name type="scientific">Stereocaulon virgatum</name>
    <dbReference type="NCBI Taxonomy" id="373712"/>
    <lineage>
        <taxon>Eukaryota</taxon>
        <taxon>Fungi</taxon>
        <taxon>Dikarya</taxon>
        <taxon>Ascomycota</taxon>
        <taxon>Pezizomycotina</taxon>
        <taxon>Lecanoromycetes</taxon>
        <taxon>OSLEUM clade</taxon>
        <taxon>Lecanoromycetidae</taxon>
        <taxon>Lecanorales</taxon>
        <taxon>Lecanorineae</taxon>
        <taxon>Stereocaulaceae</taxon>
        <taxon>Stereocaulon</taxon>
    </lineage>
</organism>
<dbReference type="EMBL" id="JBEFKJ010000015">
    <property type="protein sequence ID" value="KAL2042064.1"/>
    <property type="molecule type" value="Genomic_DNA"/>
</dbReference>
<reference evidence="3 4" key="1">
    <citation type="submission" date="2024-09" db="EMBL/GenBank/DDBJ databases">
        <title>Rethinking Asexuality: The Enigmatic Case of Functional Sexual Genes in Lepraria (Stereocaulaceae).</title>
        <authorList>
            <person name="Doellman M."/>
            <person name="Sun Y."/>
            <person name="Barcenas-Pena A."/>
            <person name="Lumbsch H.T."/>
            <person name="Grewe F."/>
        </authorList>
    </citation>
    <scope>NUCLEOTIDE SEQUENCE [LARGE SCALE GENOMIC DNA]</scope>
    <source>
        <strain evidence="3 4">Mercado 3170</strain>
    </source>
</reference>
<comment type="caution">
    <text evidence="3">The sequence shown here is derived from an EMBL/GenBank/DDBJ whole genome shotgun (WGS) entry which is preliminary data.</text>
</comment>
<feature type="transmembrane region" description="Helical" evidence="2">
    <location>
        <begin position="230"/>
        <end position="257"/>
    </location>
</feature>
<keyword evidence="2" id="KW-1133">Transmembrane helix</keyword>
<feature type="transmembrane region" description="Helical" evidence="2">
    <location>
        <begin position="750"/>
        <end position="771"/>
    </location>
</feature>
<proteinExistence type="predicted"/>
<evidence type="ECO:0000256" key="2">
    <source>
        <dbReference type="SAM" id="Phobius"/>
    </source>
</evidence>
<feature type="region of interest" description="Disordered" evidence="1">
    <location>
        <begin position="55"/>
        <end position="111"/>
    </location>
</feature>
<sequence length="883" mass="96452">MASSPDSTDPLLRPQSTPLSDASFGSGNSTVVASPGSPIYQRPVYQRVNSLAEQMDVSFNSPQPHDDINTAYEGHGLGISNSDGQKRNSVPRVPVGSKSDPNSPASTLSPSTAKLAGKLYRSLGSHLEEEEPVGQYTTYNPSTPSLHQNFGANSELEDLNSSSPPTMVKEFPCRTRRPFQAGRGSRLAVTIILLAVYSTVFSGIWLVIAITKPRYGHTIIIAGKLSLNTASLLCAAFAKSIELSFVTVFVAFLGQLLSTRALRRKGKGVTIADMAMRSWVIQPGTLLTHFASVKYAAATLLGVFALLAALTAMVYTTASDALVAPKLKFGKLENRQLWGRVSATFANPAFIGLQCNTPISPNVDTESATTCIQIQHSGQAYHNYMQFLDIWTENIASGNSSGDLAQRPEPVGMLYDNTTVTGSWINIQNMTLLSNEYHRTMNNVTMAMPHAGVFAAARDSRNGIIQPQDLNGLGEYYIQASVPSPVVNVLCANASAEELAPMVFSKWPKPNNNGTTTPNTTTWPNNYNLTLPDSEKNTELDDIFGFNDVQVHPIFPKLPLKYNTVFNYSAIYGANAVYLLATSAEETYTLCSLRVALSPNCSTAYHSSMSGGHLNSHCNDPNDHLAYSRSEPKAHSGVWSTDWINVASEWALGLSLNAGITDGQSTNARLLTQLIPTSPELDPSLPSISEALAILAGNTLLLSTIEAPFIHYWNYSQTVPTLKDSQYQRFNATLQTQDYASGGTQSWQKIFYLVLLMIFITNLCCLGYFAVHRSPVTDFIEPQNLFSLALNSPPSAAIEGSCGGGPEGEHFQVPWSIELDKEKQHLYFESKEGWAQGKGRAVHRHQRSWGGRTDHEMEGSPVVRMYSRLKKKRTSFLWWGRGS</sequence>
<evidence type="ECO:0000256" key="1">
    <source>
        <dbReference type="SAM" id="MobiDB-lite"/>
    </source>
</evidence>
<evidence type="ECO:0000313" key="3">
    <source>
        <dbReference type="EMBL" id="KAL2042064.1"/>
    </source>
</evidence>
<accession>A0ABR4ABH6</accession>
<keyword evidence="2" id="KW-0812">Transmembrane</keyword>
<keyword evidence="4" id="KW-1185">Reference proteome</keyword>
<feature type="transmembrane region" description="Helical" evidence="2">
    <location>
        <begin position="187"/>
        <end position="210"/>
    </location>
</feature>
<keyword evidence="2" id="KW-0472">Membrane</keyword>
<feature type="region of interest" description="Disordered" evidence="1">
    <location>
        <begin position="1"/>
        <end position="40"/>
    </location>
</feature>
<name>A0ABR4ABH6_9LECA</name>
<feature type="compositionally biased region" description="Polar residues" evidence="1">
    <location>
        <begin position="99"/>
        <end position="111"/>
    </location>
</feature>
<feature type="compositionally biased region" description="Polar residues" evidence="1">
    <location>
        <begin position="14"/>
        <end position="32"/>
    </location>
</feature>